<protein>
    <submittedName>
        <fullName evidence="1">Uncharacterized protein</fullName>
    </submittedName>
</protein>
<evidence type="ECO:0000313" key="2">
    <source>
        <dbReference type="Proteomes" id="UP001172386"/>
    </source>
</evidence>
<accession>A0ACC3A2R2</accession>
<keyword evidence="2" id="KW-1185">Reference proteome</keyword>
<dbReference type="Proteomes" id="UP001172386">
    <property type="component" value="Unassembled WGS sequence"/>
</dbReference>
<gene>
    <name evidence="1" type="ORF">H2198_006743</name>
</gene>
<reference evidence="1" key="1">
    <citation type="submission" date="2022-10" db="EMBL/GenBank/DDBJ databases">
        <title>Culturing micro-colonial fungi from biological soil crusts in the Mojave desert and describing Neophaeococcomyces mojavensis, and introducing the new genera and species Taxawa tesnikishii.</title>
        <authorList>
            <person name="Kurbessoian T."/>
            <person name="Stajich J.E."/>
        </authorList>
    </citation>
    <scope>NUCLEOTIDE SEQUENCE</scope>
    <source>
        <strain evidence="1">JES_112</strain>
    </source>
</reference>
<proteinExistence type="predicted"/>
<organism evidence="1 2">
    <name type="scientific">Neophaeococcomyces mojaviensis</name>
    <dbReference type="NCBI Taxonomy" id="3383035"/>
    <lineage>
        <taxon>Eukaryota</taxon>
        <taxon>Fungi</taxon>
        <taxon>Dikarya</taxon>
        <taxon>Ascomycota</taxon>
        <taxon>Pezizomycotina</taxon>
        <taxon>Eurotiomycetes</taxon>
        <taxon>Chaetothyriomycetidae</taxon>
        <taxon>Chaetothyriales</taxon>
        <taxon>Chaetothyriales incertae sedis</taxon>
        <taxon>Neophaeococcomyces</taxon>
    </lineage>
</organism>
<dbReference type="EMBL" id="JAPDRQ010000129">
    <property type="protein sequence ID" value="KAJ9654179.1"/>
    <property type="molecule type" value="Genomic_DNA"/>
</dbReference>
<evidence type="ECO:0000313" key="1">
    <source>
        <dbReference type="EMBL" id="KAJ9654179.1"/>
    </source>
</evidence>
<name>A0ACC3A2R2_9EURO</name>
<comment type="caution">
    <text evidence="1">The sequence shown here is derived from an EMBL/GenBank/DDBJ whole genome shotgun (WGS) entry which is preliminary data.</text>
</comment>
<sequence>MSGRETVEPSSDASETARVTQHNQPSTSNSYTSTRLYLAFSALAVMTLMVALDSTSIAVALPIVATELRGSALEAFWSGTSFLLASTVFQPSFASLSHIFGRARLILTALVVFLIGAVVAAVSHSFSMLLTGRSLQGVGAGGIITLTQVVITDLVPLRQRGKWASIIASMWAIGSVAGPVIGGAFAQEATWRWIFWINLPFIGIAIIMVPLFIRHRQAGSSLRSKLDRIDWGGSVLFIGSITSFLVPISWGGVMYDWSSWKTLVPLLLGLAGIVGFALYEYHLSEEPLIRPSIFANRTLIIGYASTVIHGIVLWSLLYYQPLYFEAVKDLNQVMSGVALFPASLTVAPAGVATGIIITKTGTVRWPVRVGWLLATAGIGSLICLEVDSSTAVWVSVELVTGLGLGILFPALLFQVQAAASERDAASAASMFSFFRSFGQTIGLAVSETIFQNEMVRNLARSRKYGEHAVELAKDAVMLVQTISEEPDYTEREALKAAYTDSVRVIYILLCALSGLALISAAFVKHYDMNAPLARESGNDSGPQQGSTHGTKLKVFRPKQHDVGST</sequence>